<evidence type="ECO:0000259" key="3">
    <source>
        <dbReference type="Pfam" id="PF09949"/>
    </source>
</evidence>
<feature type="compositionally biased region" description="Basic and acidic residues" evidence="1">
    <location>
        <begin position="391"/>
        <end position="402"/>
    </location>
</feature>
<keyword evidence="5" id="KW-1185">Reference proteome</keyword>
<dbReference type="SUPFAM" id="SSF56784">
    <property type="entry name" value="HAD-like"/>
    <property type="match status" value="1"/>
</dbReference>
<dbReference type="InterPro" id="IPR036412">
    <property type="entry name" value="HAD-like_sf"/>
</dbReference>
<dbReference type="EMBL" id="BEYU01000090">
    <property type="protein sequence ID" value="GBG31074.1"/>
    <property type="molecule type" value="Genomic_DNA"/>
</dbReference>
<feature type="region of interest" description="Disordered" evidence="1">
    <location>
        <begin position="390"/>
        <end position="433"/>
    </location>
</feature>
<dbReference type="AlphaFoldDB" id="A0A2R5GT66"/>
<keyword evidence="2" id="KW-0472">Membrane</keyword>
<feature type="domain" description="Phosphatidate phosphatase APP1 catalytic" evidence="3">
    <location>
        <begin position="232"/>
        <end position="376"/>
    </location>
</feature>
<protein>
    <recommendedName>
        <fullName evidence="3">Phosphatidate phosphatase APP1 catalytic domain-containing protein</fullName>
    </recommendedName>
</protein>
<feature type="transmembrane region" description="Helical" evidence="2">
    <location>
        <begin position="30"/>
        <end position="49"/>
    </location>
</feature>
<dbReference type="GO" id="GO:0008195">
    <property type="term" value="F:phosphatidate phosphatase activity"/>
    <property type="evidence" value="ECO:0007669"/>
    <property type="project" value="InterPro"/>
</dbReference>
<keyword evidence="2" id="KW-1133">Transmembrane helix</keyword>
<dbReference type="Proteomes" id="UP000241890">
    <property type="component" value="Unassembled WGS sequence"/>
</dbReference>
<dbReference type="Pfam" id="PF09949">
    <property type="entry name" value="APP1_cat"/>
    <property type="match status" value="1"/>
</dbReference>
<comment type="caution">
    <text evidence="4">The sequence shown here is derived from an EMBL/GenBank/DDBJ whole genome shotgun (WGS) entry which is preliminary data.</text>
</comment>
<gene>
    <name evidence="4" type="ORF">FCC1311_072952</name>
</gene>
<proteinExistence type="predicted"/>
<dbReference type="InterPro" id="IPR019236">
    <property type="entry name" value="APP1_cat"/>
</dbReference>
<accession>A0A2R5GT66</accession>
<dbReference type="PANTHER" id="PTHR40861:SF1">
    <property type="entry name" value="PHOSPHATIDATE PHOSPHATASE APP1 CATALYTIC DOMAIN-CONTAINING PROTEIN"/>
    <property type="match status" value="1"/>
</dbReference>
<dbReference type="PANTHER" id="PTHR40861">
    <property type="entry name" value="DUF2183 DOMAIN-CONTAINING PROTEIN"/>
    <property type="match status" value="1"/>
</dbReference>
<evidence type="ECO:0000313" key="5">
    <source>
        <dbReference type="Proteomes" id="UP000241890"/>
    </source>
</evidence>
<evidence type="ECO:0000313" key="4">
    <source>
        <dbReference type="EMBL" id="GBG31074.1"/>
    </source>
</evidence>
<keyword evidence="2" id="KW-0812">Transmembrane</keyword>
<evidence type="ECO:0000256" key="1">
    <source>
        <dbReference type="SAM" id="MobiDB-lite"/>
    </source>
</evidence>
<organism evidence="4 5">
    <name type="scientific">Hondaea fermentalgiana</name>
    <dbReference type="NCBI Taxonomy" id="2315210"/>
    <lineage>
        <taxon>Eukaryota</taxon>
        <taxon>Sar</taxon>
        <taxon>Stramenopiles</taxon>
        <taxon>Bigyra</taxon>
        <taxon>Labyrinthulomycetes</taxon>
        <taxon>Thraustochytrida</taxon>
        <taxon>Thraustochytriidae</taxon>
        <taxon>Hondaea</taxon>
    </lineage>
</organism>
<evidence type="ECO:0000256" key="2">
    <source>
        <dbReference type="SAM" id="Phobius"/>
    </source>
</evidence>
<reference evidence="4 5" key="1">
    <citation type="submission" date="2017-12" db="EMBL/GenBank/DDBJ databases">
        <title>Sequencing, de novo assembly and annotation of complete genome of a new Thraustochytrid species, strain FCC1311.</title>
        <authorList>
            <person name="Sedici K."/>
            <person name="Godart F."/>
            <person name="Aiese Cigliano R."/>
            <person name="Sanseverino W."/>
            <person name="Barakat M."/>
            <person name="Ortet P."/>
            <person name="Marechal E."/>
            <person name="Cagnac O."/>
            <person name="Amato A."/>
        </authorList>
    </citation>
    <scope>NUCLEOTIDE SEQUENCE [LARGE SCALE GENOMIC DNA]</scope>
</reference>
<dbReference type="InParanoid" id="A0A2R5GT66"/>
<dbReference type="OrthoDB" id="164119at2759"/>
<name>A0A2R5GT66_9STRA</name>
<sequence length="619" mass="67148">MLDSRVDVDDAVAEVQANELYAAKTCVNKVIIVVAGIVLVASVTAWITISGSNVGVQPGSGTKAKLAPALALISGCALLAALMAHRQCVRPTAAKAYSLLPLRGVRRRESAGIWLTEITPGRRDSELNFFGSAFDDKLDFVLKAVQTGDIRDANCAEAVVSVFLSFEAAQDLGEFKLALDHELRELGSSLYSLVFELLGLESRTALLAHISQVQPVAESGVAAGPSSTPRIIVLSDMDDTLVSTFKDQRFPFNTMYPGVRQFYHELIRSGGAQDMPADWNKAKDQVIFVTARPSWLNPWTRNEMRRHGFARSVALTGSSVSFITPAQMLYRKTTQCSQVRALFPECVFYLVGDNGQRDIDLGKELLRLNLVRAVFIHDIFEPLSYGQPRVNDPDSVGRRVPFESENSATADATGSGVPTLPPEPTTAVLPRGGTTWVDRPVGELAAEASDNVRGLDLEAPCIVDLESHAEGAETQPAAAGASLVRQRSTGELDRDLFVSQSVPDGYRNEECNEAGIVLFQSYAGAAVAAHEMGIFSTQALMNVATESAKDFSGIQFSRGWQRIRQREVYLRDIARVSHNLHDHEDTLNFLKTVHDNIDVAPGSQPLPPLLTAAPLSTAS</sequence>